<dbReference type="InterPro" id="IPR032687">
    <property type="entry name" value="AraC-type_N"/>
</dbReference>
<keyword evidence="3" id="KW-0804">Transcription</keyword>
<evidence type="ECO:0000256" key="2">
    <source>
        <dbReference type="ARBA" id="ARBA00023125"/>
    </source>
</evidence>
<reference evidence="5 6" key="1">
    <citation type="submission" date="2024-08" db="EMBL/GenBank/DDBJ databases">
        <authorList>
            <person name="Lu H."/>
        </authorList>
    </citation>
    <scope>NUCLEOTIDE SEQUENCE [LARGE SCALE GENOMIC DNA]</scope>
    <source>
        <strain evidence="5 6">BYS180W</strain>
    </source>
</reference>
<protein>
    <submittedName>
        <fullName evidence="5">AraC family transcriptional regulator ligand-binding domain-containing protein</fullName>
    </submittedName>
</protein>
<comment type="caution">
    <text evidence="5">The sequence shown here is derived from an EMBL/GenBank/DDBJ whole genome shotgun (WGS) entry which is preliminary data.</text>
</comment>
<sequence>MPHNNPPPSGYHYPLWHGWRLLLKDLALPEAHVLRRAQLPSDLFSRESASLSTAQYFQLWTALEAESDAAGAPEPLPIRIARAMSADWFEPALFAALCSADLNAALARIARYKRLVAPMALQLDISPQGTRLGLSWLDQSQRPPAVLVAFDLVFFVQLARMATRANITPAAVVCPAPQPALAPYEAFFACAVSEGPQPSLTFTPEDAQRPFLTVNHGMWQFFEPTLRKRLHDLDRQSSTAERVRSALLEALPAGDLSMEAVCRKLGVSTRTLQRRLREEGSSFQATLNGVRTQLAHHYLENSALSGAEISFLLGFEDPNSFVRAFQAWTGKTPQAMRKRSSSPAQLWAFAPKQKAPGET</sequence>
<evidence type="ECO:0000256" key="1">
    <source>
        <dbReference type="ARBA" id="ARBA00023015"/>
    </source>
</evidence>
<dbReference type="Pfam" id="PF12833">
    <property type="entry name" value="HTH_18"/>
    <property type="match status" value="1"/>
</dbReference>
<evidence type="ECO:0000313" key="5">
    <source>
        <dbReference type="EMBL" id="MFG6448096.1"/>
    </source>
</evidence>
<dbReference type="SUPFAM" id="SSF46689">
    <property type="entry name" value="Homeodomain-like"/>
    <property type="match status" value="1"/>
</dbReference>
<proteinExistence type="predicted"/>
<evidence type="ECO:0000256" key="3">
    <source>
        <dbReference type="ARBA" id="ARBA00023163"/>
    </source>
</evidence>
<dbReference type="InterPro" id="IPR018060">
    <property type="entry name" value="HTH_AraC"/>
</dbReference>
<dbReference type="Pfam" id="PF12625">
    <property type="entry name" value="Arabinose_bd"/>
    <property type="match status" value="1"/>
</dbReference>
<dbReference type="RefSeq" id="WP_394460063.1">
    <property type="nucleotide sequence ID" value="NZ_JBIGHZ010000003.1"/>
</dbReference>
<accession>A0ABW7FUU4</accession>
<dbReference type="InterPro" id="IPR009057">
    <property type="entry name" value="Homeodomain-like_sf"/>
</dbReference>
<dbReference type="Gene3D" id="1.10.10.60">
    <property type="entry name" value="Homeodomain-like"/>
    <property type="match status" value="1"/>
</dbReference>
<organism evidence="5 6">
    <name type="scientific">Roseateles rivi</name>
    <dbReference type="NCBI Taxonomy" id="3299028"/>
    <lineage>
        <taxon>Bacteria</taxon>
        <taxon>Pseudomonadati</taxon>
        <taxon>Pseudomonadota</taxon>
        <taxon>Betaproteobacteria</taxon>
        <taxon>Burkholderiales</taxon>
        <taxon>Sphaerotilaceae</taxon>
        <taxon>Roseateles</taxon>
    </lineage>
</organism>
<keyword evidence="2" id="KW-0238">DNA-binding</keyword>
<evidence type="ECO:0000259" key="4">
    <source>
        <dbReference type="PROSITE" id="PS01124"/>
    </source>
</evidence>
<keyword evidence="6" id="KW-1185">Reference proteome</keyword>
<dbReference type="SMART" id="SM00342">
    <property type="entry name" value="HTH_ARAC"/>
    <property type="match status" value="1"/>
</dbReference>
<dbReference type="PROSITE" id="PS01124">
    <property type="entry name" value="HTH_ARAC_FAMILY_2"/>
    <property type="match status" value="1"/>
</dbReference>
<dbReference type="Proteomes" id="UP001606099">
    <property type="component" value="Unassembled WGS sequence"/>
</dbReference>
<name>A0ABW7FUU4_9BURK</name>
<dbReference type="PANTHER" id="PTHR47894">
    <property type="entry name" value="HTH-TYPE TRANSCRIPTIONAL REGULATOR GADX"/>
    <property type="match status" value="1"/>
</dbReference>
<gene>
    <name evidence="5" type="ORF">ACG0Z6_07525</name>
</gene>
<dbReference type="EMBL" id="JBIGHZ010000003">
    <property type="protein sequence ID" value="MFG6448096.1"/>
    <property type="molecule type" value="Genomic_DNA"/>
</dbReference>
<feature type="domain" description="HTH araC/xylS-type" evidence="4">
    <location>
        <begin position="241"/>
        <end position="339"/>
    </location>
</feature>
<evidence type="ECO:0000313" key="6">
    <source>
        <dbReference type="Proteomes" id="UP001606099"/>
    </source>
</evidence>
<keyword evidence="1" id="KW-0805">Transcription regulation</keyword>
<dbReference type="PANTHER" id="PTHR47894:SF1">
    <property type="entry name" value="HTH-TYPE TRANSCRIPTIONAL REGULATOR VQSM"/>
    <property type="match status" value="1"/>
</dbReference>